<keyword evidence="3" id="KW-1185">Reference proteome</keyword>
<dbReference type="EMBL" id="OX459937">
    <property type="protein sequence ID" value="CAI9152419.1"/>
    <property type="molecule type" value="Genomic_DNA"/>
</dbReference>
<evidence type="ECO:0000256" key="1">
    <source>
        <dbReference type="SAM" id="MobiDB-lite"/>
    </source>
</evidence>
<gene>
    <name evidence="2" type="ORF">MRATA1EN1_LOCUS1381</name>
</gene>
<name>A0ABN8XSR8_RANTA</name>
<feature type="region of interest" description="Disordered" evidence="1">
    <location>
        <begin position="1"/>
        <end position="93"/>
    </location>
</feature>
<accession>A0ABN8XSR8</accession>
<evidence type="ECO:0000313" key="2">
    <source>
        <dbReference type="EMBL" id="CAI9152419.1"/>
    </source>
</evidence>
<organism evidence="2 3">
    <name type="scientific">Rangifer tarandus platyrhynchus</name>
    <name type="common">Svalbard reindeer</name>
    <dbReference type="NCBI Taxonomy" id="3082113"/>
    <lineage>
        <taxon>Eukaryota</taxon>
        <taxon>Metazoa</taxon>
        <taxon>Chordata</taxon>
        <taxon>Craniata</taxon>
        <taxon>Vertebrata</taxon>
        <taxon>Euteleostomi</taxon>
        <taxon>Mammalia</taxon>
        <taxon>Eutheria</taxon>
        <taxon>Laurasiatheria</taxon>
        <taxon>Artiodactyla</taxon>
        <taxon>Ruminantia</taxon>
        <taxon>Pecora</taxon>
        <taxon>Cervidae</taxon>
        <taxon>Odocoileinae</taxon>
        <taxon>Rangifer</taxon>
    </lineage>
</organism>
<feature type="compositionally biased region" description="Polar residues" evidence="1">
    <location>
        <begin position="84"/>
        <end position="93"/>
    </location>
</feature>
<dbReference type="Proteomes" id="UP001176941">
    <property type="component" value="Chromosome 1"/>
</dbReference>
<proteinExistence type="predicted"/>
<protein>
    <submittedName>
        <fullName evidence="2">Uncharacterized protein</fullName>
    </submittedName>
</protein>
<sequence>MAPPAPGSSAGPASCDVTGQRHHPAEGGIRKRAALGGPSATFWTAAPPTEEMERSGRRVWSPSNLGKAPTSASTAPRVHPPPTFQSRSARVAP</sequence>
<evidence type="ECO:0000313" key="3">
    <source>
        <dbReference type="Proteomes" id="UP001176941"/>
    </source>
</evidence>
<reference evidence="2" key="1">
    <citation type="submission" date="2023-04" db="EMBL/GenBank/DDBJ databases">
        <authorList>
            <consortium name="ELIXIR-Norway"/>
        </authorList>
    </citation>
    <scope>NUCLEOTIDE SEQUENCE [LARGE SCALE GENOMIC DNA]</scope>
</reference>